<feature type="domain" description="FAD-binding FR-type" evidence="12">
    <location>
        <begin position="222"/>
        <end position="351"/>
    </location>
</feature>
<dbReference type="Pfam" id="PF08022">
    <property type="entry name" value="FAD_binding_8"/>
    <property type="match status" value="1"/>
</dbReference>
<dbReference type="InterPro" id="IPR017927">
    <property type="entry name" value="FAD-bd_FR_type"/>
</dbReference>
<feature type="transmembrane region" description="Helical" evidence="11">
    <location>
        <begin position="7"/>
        <end position="30"/>
    </location>
</feature>
<evidence type="ECO:0000259" key="12">
    <source>
        <dbReference type="PROSITE" id="PS51384"/>
    </source>
</evidence>
<feature type="transmembrane region" description="Helical" evidence="11">
    <location>
        <begin position="139"/>
        <end position="158"/>
    </location>
</feature>
<dbReference type="CDD" id="cd06186">
    <property type="entry name" value="NOX_Duox_like_FAD_NADP"/>
    <property type="match status" value="1"/>
</dbReference>
<evidence type="ECO:0000313" key="14">
    <source>
        <dbReference type="EMBL" id="RKP18480.1"/>
    </source>
</evidence>
<dbReference type="PANTHER" id="PTHR11972">
    <property type="entry name" value="NADPH OXIDASE"/>
    <property type="match status" value="1"/>
</dbReference>
<dbReference type="InterPro" id="IPR013121">
    <property type="entry name" value="Fe_red_NAD-bd_6"/>
</dbReference>
<dbReference type="GO" id="GO:0042554">
    <property type="term" value="P:superoxide anion generation"/>
    <property type="evidence" value="ECO:0007669"/>
    <property type="project" value="TreeGrafter"/>
</dbReference>
<dbReference type="GO" id="GO:0006952">
    <property type="term" value="P:defense response"/>
    <property type="evidence" value="ECO:0007669"/>
    <property type="project" value="TreeGrafter"/>
</dbReference>
<name>A0A075AWE5_ROZAC</name>
<keyword evidence="5" id="KW-0249">Electron transport</keyword>
<dbReference type="OrthoDB" id="167398at2759"/>
<dbReference type="InterPro" id="IPR013112">
    <property type="entry name" value="FAD-bd_8"/>
</dbReference>
<dbReference type="Gene3D" id="3.40.50.80">
    <property type="entry name" value="Nucleotide-binding domain of ferredoxin-NADP reductase (FNR) module"/>
    <property type="match status" value="1"/>
</dbReference>
<keyword evidence="3 11" id="KW-0812">Transmembrane</keyword>
<evidence type="ECO:0000256" key="11">
    <source>
        <dbReference type="SAM" id="Phobius"/>
    </source>
</evidence>
<accession>A0A075AWE5</accession>
<keyword evidence="15" id="KW-1185">Reference proteome</keyword>
<keyword evidence="2" id="KW-0349">Heme</keyword>
<evidence type="ECO:0000313" key="15">
    <source>
        <dbReference type="Proteomes" id="UP000030755"/>
    </source>
</evidence>
<evidence type="ECO:0000313" key="16">
    <source>
        <dbReference type="Proteomes" id="UP000281549"/>
    </source>
</evidence>
<evidence type="ECO:0000256" key="7">
    <source>
        <dbReference type="ARBA" id="ARBA00023002"/>
    </source>
</evidence>
<dbReference type="SFLD" id="SFLDS00052">
    <property type="entry name" value="Ferric_Reductase_Domain"/>
    <property type="match status" value="1"/>
</dbReference>
<dbReference type="GO" id="GO:0046872">
    <property type="term" value="F:metal ion binding"/>
    <property type="evidence" value="ECO:0007669"/>
    <property type="project" value="UniProtKB-KW"/>
</dbReference>
<keyword evidence="8" id="KW-0408">Iron</keyword>
<dbReference type="SFLD" id="SFLDG01169">
    <property type="entry name" value="NADPH_oxidase_subgroup_(NOX)"/>
    <property type="match status" value="1"/>
</dbReference>
<feature type="transmembrane region" description="Helical" evidence="11">
    <location>
        <begin position="165"/>
        <end position="186"/>
    </location>
</feature>
<dbReference type="Pfam" id="PF08030">
    <property type="entry name" value="NAD_binding_6"/>
    <property type="match status" value="1"/>
</dbReference>
<dbReference type="Gene3D" id="2.40.30.10">
    <property type="entry name" value="Translation factors"/>
    <property type="match status" value="1"/>
</dbReference>
<keyword evidence="4" id="KW-0479">Metal-binding</keyword>
<protein>
    <submittedName>
        <fullName evidence="13">FAD-binding 8 domain-containing protein</fullName>
    </submittedName>
</protein>
<organism evidence="13 15">
    <name type="scientific">Rozella allomycis (strain CSF55)</name>
    <dbReference type="NCBI Taxonomy" id="988480"/>
    <lineage>
        <taxon>Eukaryota</taxon>
        <taxon>Fungi</taxon>
        <taxon>Fungi incertae sedis</taxon>
        <taxon>Cryptomycota</taxon>
        <taxon>Cryptomycota incertae sedis</taxon>
        <taxon>Rozella</taxon>
    </lineage>
</organism>
<feature type="transmembrane region" description="Helical" evidence="11">
    <location>
        <begin position="94"/>
        <end position="119"/>
    </location>
</feature>
<keyword evidence="9" id="KW-0813">Transport</keyword>
<evidence type="ECO:0000256" key="5">
    <source>
        <dbReference type="ARBA" id="ARBA00022982"/>
    </source>
</evidence>
<dbReference type="OMA" id="DENQAIH"/>
<dbReference type="SFLD" id="SFLDG01168">
    <property type="entry name" value="Ferric_reductase_subgroup_(FRE"/>
    <property type="match status" value="1"/>
</dbReference>
<reference evidence="13 15" key="1">
    <citation type="journal article" date="2013" name="Curr. Biol.">
        <title>Shared signatures of parasitism and phylogenomics unite Cryptomycota and microsporidia.</title>
        <authorList>
            <person name="James T.Y."/>
            <person name="Pelin A."/>
            <person name="Bonen L."/>
            <person name="Ahrendt S."/>
            <person name="Sain D."/>
            <person name="Corradi N."/>
            <person name="Stajich J.E."/>
        </authorList>
    </citation>
    <scope>NUCLEOTIDE SEQUENCE [LARGE SCALE GENOMIC DNA]</scope>
    <source>
        <strain evidence="13">CSF55</strain>
        <strain evidence="13">CSF55</strain>
    </source>
</reference>
<dbReference type="InterPro" id="IPR050369">
    <property type="entry name" value="RBOH/FRE"/>
</dbReference>
<evidence type="ECO:0000256" key="9">
    <source>
        <dbReference type="ARBA" id="ARBA00023065"/>
    </source>
</evidence>
<keyword evidence="7" id="KW-0560">Oxidoreductase</keyword>
<keyword evidence="10 11" id="KW-0472">Membrane</keyword>
<dbReference type="Proteomes" id="UP000281549">
    <property type="component" value="Unassembled WGS sequence"/>
</dbReference>
<dbReference type="InterPro" id="IPR039261">
    <property type="entry name" value="FNR_nucleotide-bd"/>
</dbReference>
<dbReference type="Pfam" id="PF01794">
    <property type="entry name" value="Ferric_reduct"/>
    <property type="match status" value="1"/>
</dbReference>
<dbReference type="PANTHER" id="PTHR11972:SF153">
    <property type="entry name" value="SUPEROXIDE-GENERATING NADPH OXIDASE HEAVY CHAIN SUBUNIT A"/>
    <property type="match status" value="1"/>
</dbReference>
<dbReference type="EMBL" id="ML005447">
    <property type="protein sequence ID" value="RKP18480.1"/>
    <property type="molecule type" value="Genomic_DNA"/>
</dbReference>
<reference evidence="14" key="3">
    <citation type="submission" date="2018-08" db="EMBL/GenBank/DDBJ databases">
        <title>Leveraging single-cell genomics to expand the Fungal Tree of Life.</title>
        <authorList>
            <consortium name="DOE Joint Genome Institute"/>
            <person name="Ahrendt S.R."/>
            <person name="Quandt C.A."/>
            <person name="Ciobanu D."/>
            <person name="Clum A."/>
            <person name="Salamov A."/>
            <person name="Andreopoulos B."/>
            <person name="Cheng J.-F."/>
            <person name="Woyke T."/>
            <person name="Pelin A."/>
            <person name="Henrissat B."/>
            <person name="Reynolds N."/>
            <person name="Benny G.L."/>
            <person name="Smith M.E."/>
            <person name="James T.Y."/>
            <person name="Grigoriev I.V."/>
        </authorList>
    </citation>
    <scope>NUCLEOTIDE SEQUENCE</scope>
    <source>
        <strain evidence="14">CSF55</strain>
    </source>
</reference>
<dbReference type="GO" id="GO:0043020">
    <property type="term" value="C:NADPH oxidase complex"/>
    <property type="evidence" value="ECO:0007669"/>
    <property type="project" value="TreeGrafter"/>
</dbReference>
<evidence type="ECO:0000256" key="8">
    <source>
        <dbReference type="ARBA" id="ARBA00023004"/>
    </source>
</evidence>
<proteinExistence type="predicted"/>
<evidence type="ECO:0000256" key="3">
    <source>
        <dbReference type="ARBA" id="ARBA00022692"/>
    </source>
</evidence>
<dbReference type="HOGENOM" id="CLU_005646_3_0_1"/>
<dbReference type="SUPFAM" id="SSF52343">
    <property type="entry name" value="Ferredoxin reductase-like, C-terminal NADP-linked domain"/>
    <property type="match status" value="1"/>
</dbReference>
<evidence type="ECO:0000313" key="13">
    <source>
        <dbReference type="EMBL" id="EPZ32879.1"/>
    </source>
</evidence>
<sequence length="524" mass="59956">MAEKRTLVFLTLWIGLQVYLFTDAYLFTLYSPNVSQIRETFSHSLHTARSAAVVLNVDSALVLFPICRNLITFLRSTPINHIVPFDDHLLFHKLIGGSVAFFAVVHSMAHYFNFLILVYETKNELMQHAASWTTFAGSTGHLMNLCLFLLFTSALVKIRRLKFEIFWYSHHLGILYYILLILHGLGCFLKTDAGKCLNPTSYKYVSAGLGMYILERLLRFYRAWEPVQMVKVIEHPSNVIELQFNKKGFSMCAGQYVFLCCDSISRLQWHPFTLTSAPEEDFISVHIRASGDWTSELAGKFGMSFAKKATKGKGRLAQIELETMGGDHPKLDLRDLPSLKMDGPYGTCSGDVFSYEIAILVGGGIGATPFASILKSMWYHLVQKRDSNLKLQYIYFYWVCRDIQAFEWFQDLLQSMEEQDPEQHHLRINIYLTGKLSKEEQHCMHVSIDNQQDPITKLSSGTHFGRPNFVAIFNQLKQNYLINDGQKKAGVFLCGPKPLAHHIKMACKEVSDETFKLCFHKENF</sequence>
<dbReference type="EMBL" id="KE561099">
    <property type="protein sequence ID" value="EPZ32879.1"/>
    <property type="molecule type" value="Genomic_DNA"/>
</dbReference>
<dbReference type="InterPro" id="IPR017938">
    <property type="entry name" value="Riboflavin_synthase-like_b-brl"/>
</dbReference>
<evidence type="ECO:0000256" key="4">
    <source>
        <dbReference type="ARBA" id="ARBA00022723"/>
    </source>
</evidence>
<evidence type="ECO:0000256" key="1">
    <source>
        <dbReference type="ARBA" id="ARBA00004141"/>
    </source>
</evidence>
<dbReference type="GO" id="GO:0006811">
    <property type="term" value="P:monoatomic ion transport"/>
    <property type="evidence" value="ECO:0007669"/>
    <property type="project" value="UniProtKB-KW"/>
</dbReference>
<dbReference type="InterPro" id="IPR013130">
    <property type="entry name" value="Fe3_Rdtase_TM_dom"/>
</dbReference>
<comment type="subcellular location">
    <subcellularLocation>
        <location evidence="1">Membrane</location>
        <topology evidence="1">Multi-pass membrane protein</topology>
    </subcellularLocation>
</comment>
<dbReference type="AlphaFoldDB" id="A0A075AWE5"/>
<gene>
    <name evidence="13" type="ORF">O9G_005590</name>
    <name evidence="14" type="ORF">ROZALSC1DRAFT_29851</name>
</gene>
<reference evidence="16" key="2">
    <citation type="journal article" date="2018" name="Nat. Microbiol.">
        <title>Leveraging single-cell genomics to expand the fungal tree of life.</title>
        <authorList>
            <person name="Ahrendt S.R."/>
            <person name="Quandt C.A."/>
            <person name="Ciobanu D."/>
            <person name="Clum A."/>
            <person name="Salamov A."/>
            <person name="Andreopoulos B."/>
            <person name="Cheng J.F."/>
            <person name="Woyke T."/>
            <person name="Pelin A."/>
            <person name="Henrissat B."/>
            <person name="Reynolds N.K."/>
            <person name="Benny G.L."/>
            <person name="Smith M.E."/>
            <person name="James T.Y."/>
            <person name="Grigoriev I.V."/>
        </authorList>
    </citation>
    <scope>NUCLEOTIDE SEQUENCE [LARGE SCALE GENOMIC DNA]</scope>
    <source>
        <strain evidence="16">CSF55</strain>
    </source>
</reference>
<evidence type="ECO:0000256" key="10">
    <source>
        <dbReference type="ARBA" id="ARBA00023136"/>
    </source>
</evidence>
<keyword evidence="6 11" id="KW-1133">Transmembrane helix</keyword>
<dbReference type="GO" id="GO:0016175">
    <property type="term" value="F:superoxide-generating NAD(P)H oxidase activity"/>
    <property type="evidence" value="ECO:0007669"/>
    <property type="project" value="TreeGrafter"/>
</dbReference>
<dbReference type="Proteomes" id="UP000030755">
    <property type="component" value="Unassembled WGS sequence"/>
</dbReference>
<dbReference type="STRING" id="988480.A0A075AWE5"/>
<dbReference type="SUPFAM" id="SSF63380">
    <property type="entry name" value="Riboflavin synthase domain-like"/>
    <property type="match status" value="1"/>
</dbReference>
<dbReference type="PROSITE" id="PS51384">
    <property type="entry name" value="FAD_FR"/>
    <property type="match status" value="1"/>
</dbReference>
<keyword evidence="9" id="KW-0406">Ion transport</keyword>
<dbReference type="FunFam" id="3.40.50.80:FF:000004">
    <property type="entry name" value="NADPH oxidase isoform 2"/>
    <property type="match status" value="1"/>
</dbReference>
<evidence type="ECO:0000256" key="6">
    <source>
        <dbReference type="ARBA" id="ARBA00022989"/>
    </source>
</evidence>
<evidence type="ECO:0000256" key="2">
    <source>
        <dbReference type="ARBA" id="ARBA00022617"/>
    </source>
</evidence>